<dbReference type="HOGENOM" id="CLU_3300424_0_0_1"/>
<proteinExistence type="predicted"/>
<organism evidence="1 2">
    <name type="scientific">Vitis vinifera</name>
    <name type="common">Grape</name>
    <dbReference type="NCBI Taxonomy" id="29760"/>
    <lineage>
        <taxon>Eukaryota</taxon>
        <taxon>Viridiplantae</taxon>
        <taxon>Streptophyta</taxon>
        <taxon>Embryophyta</taxon>
        <taxon>Tracheophyta</taxon>
        <taxon>Spermatophyta</taxon>
        <taxon>Magnoliopsida</taxon>
        <taxon>eudicotyledons</taxon>
        <taxon>Gunneridae</taxon>
        <taxon>Pentapetalae</taxon>
        <taxon>rosids</taxon>
        <taxon>Vitales</taxon>
        <taxon>Vitaceae</taxon>
        <taxon>Viteae</taxon>
        <taxon>Vitis</taxon>
    </lineage>
</organism>
<dbReference type="Proteomes" id="UP000009183">
    <property type="component" value="Chromosome 4"/>
</dbReference>
<evidence type="ECO:0000313" key="2">
    <source>
        <dbReference type="Proteomes" id="UP000009183"/>
    </source>
</evidence>
<accession>F6H9D8</accession>
<dbReference type="PaxDb" id="29760-VIT_04s0069g00160.t01"/>
<dbReference type="EMBL" id="FN595500">
    <property type="protein sequence ID" value="CCB48831.1"/>
    <property type="molecule type" value="Genomic_DNA"/>
</dbReference>
<evidence type="ECO:0000313" key="1">
    <source>
        <dbReference type="EMBL" id="CCB48831.1"/>
    </source>
</evidence>
<reference evidence="2" key="1">
    <citation type="journal article" date="2007" name="Nature">
        <title>The grapevine genome sequence suggests ancestral hexaploidization in major angiosperm phyla.</title>
        <authorList>
            <consortium name="The French-Italian Public Consortium for Grapevine Genome Characterization."/>
            <person name="Jaillon O."/>
            <person name="Aury J.-M."/>
            <person name="Noel B."/>
            <person name="Policriti A."/>
            <person name="Clepet C."/>
            <person name="Casagrande A."/>
            <person name="Choisne N."/>
            <person name="Aubourg S."/>
            <person name="Vitulo N."/>
            <person name="Jubin C."/>
            <person name="Vezzi A."/>
            <person name="Legeai F."/>
            <person name="Hugueney P."/>
            <person name="Dasilva C."/>
            <person name="Horner D."/>
            <person name="Mica E."/>
            <person name="Jublot D."/>
            <person name="Poulain J."/>
            <person name="Bruyere C."/>
            <person name="Billault A."/>
            <person name="Segurens B."/>
            <person name="Gouyvenoux M."/>
            <person name="Ugarte E."/>
            <person name="Cattonaro F."/>
            <person name="Anthouard V."/>
            <person name="Vico V."/>
            <person name="Del Fabbro C."/>
            <person name="Alaux M."/>
            <person name="Di Gaspero G."/>
            <person name="Dumas V."/>
            <person name="Felice N."/>
            <person name="Paillard S."/>
            <person name="Juman I."/>
            <person name="Moroldo M."/>
            <person name="Scalabrin S."/>
            <person name="Canaguier A."/>
            <person name="Le Clainche I."/>
            <person name="Malacrida G."/>
            <person name="Durand E."/>
            <person name="Pesole G."/>
            <person name="Laucou V."/>
            <person name="Chatelet P."/>
            <person name="Merdinoglu D."/>
            <person name="Delledonne M."/>
            <person name="Pezzotti M."/>
            <person name="Lecharny A."/>
            <person name="Scarpelli C."/>
            <person name="Artiguenave F."/>
            <person name="Pe M.E."/>
            <person name="Valle G."/>
            <person name="Morgante M."/>
            <person name="Caboche M."/>
            <person name="Adam-Blondon A.-F."/>
            <person name="Weissenbach J."/>
            <person name="Quetier F."/>
            <person name="Wincker P."/>
        </authorList>
    </citation>
    <scope>NUCLEOTIDE SEQUENCE [LARGE SCALE GENOMIC DNA]</scope>
    <source>
        <strain evidence="2">cv. Pinot noir / PN40024</strain>
    </source>
</reference>
<keyword evidence="2" id="KW-1185">Reference proteome</keyword>
<protein>
    <submittedName>
        <fullName evidence="1">Uncharacterized protein</fullName>
    </submittedName>
</protein>
<gene>
    <name evidence="1" type="ordered locus">VIT_04s0069g00160</name>
</gene>
<dbReference type="InParanoid" id="F6H9D8"/>
<name>F6H9D8_VITVI</name>
<dbReference type="AlphaFoldDB" id="F6H9D8"/>
<sequence>MVASVHRTFFNIFKASLVRLLGDHNGDLKCTLGGPGGGFK</sequence>